<dbReference type="GO" id="GO:0071111">
    <property type="term" value="F:cyclic-guanylate-specific phosphodiesterase activity"/>
    <property type="evidence" value="ECO:0007669"/>
    <property type="project" value="UniProtKB-EC"/>
</dbReference>
<dbReference type="GO" id="GO:0016020">
    <property type="term" value="C:membrane"/>
    <property type="evidence" value="ECO:0007669"/>
    <property type="project" value="UniProtKB-UniRule"/>
</dbReference>
<feature type="transmembrane region" description="Helical" evidence="2">
    <location>
        <begin position="216"/>
        <end position="237"/>
    </location>
</feature>
<dbReference type="CDD" id="cd01948">
    <property type="entry name" value="EAL"/>
    <property type="match status" value="1"/>
</dbReference>
<evidence type="ECO:0000256" key="2">
    <source>
        <dbReference type="PROSITE-ProRule" id="PRU00244"/>
    </source>
</evidence>
<feature type="transmembrane region" description="Helical" evidence="2">
    <location>
        <begin position="16"/>
        <end position="35"/>
    </location>
</feature>
<dbReference type="PROSITE" id="PS50883">
    <property type="entry name" value="EAL"/>
    <property type="match status" value="1"/>
</dbReference>
<dbReference type="GO" id="GO:0071732">
    <property type="term" value="P:cellular response to nitric oxide"/>
    <property type="evidence" value="ECO:0007669"/>
    <property type="project" value="UniProtKB-ARBA"/>
</dbReference>
<dbReference type="SUPFAM" id="SSF55785">
    <property type="entry name" value="PYP-like sensor domain (PAS domain)"/>
    <property type="match status" value="1"/>
</dbReference>
<dbReference type="InterPro" id="IPR029787">
    <property type="entry name" value="Nucleotide_cyclase"/>
</dbReference>
<evidence type="ECO:0000313" key="7">
    <source>
        <dbReference type="Proteomes" id="UP000290819"/>
    </source>
</evidence>
<gene>
    <name evidence="6" type="ORF">B5V03_07785</name>
</gene>
<dbReference type="InterPro" id="IPR000014">
    <property type="entry name" value="PAS"/>
</dbReference>
<dbReference type="Gene3D" id="3.20.20.450">
    <property type="entry name" value="EAL domain"/>
    <property type="match status" value="1"/>
</dbReference>
<feature type="transmembrane region" description="Helical" evidence="2">
    <location>
        <begin position="171"/>
        <end position="196"/>
    </location>
</feature>
<dbReference type="Gene3D" id="3.30.450.20">
    <property type="entry name" value="PAS domain"/>
    <property type="match status" value="1"/>
</dbReference>
<dbReference type="Proteomes" id="UP000290819">
    <property type="component" value="Unassembled WGS sequence"/>
</dbReference>
<evidence type="ECO:0000256" key="1">
    <source>
        <dbReference type="ARBA" id="ARBA00051114"/>
    </source>
</evidence>
<name>A0A4V1P7A5_9BRAD</name>
<dbReference type="Pfam" id="PF00563">
    <property type="entry name" value="EAL"/>
    <property type="match status" value="1"/>
</dbReference>
<dbReference type="PANTHER" id="PTHR44757:SF2">
    <property type="entry name" value="BIOFILM ARCHITECTURE MAINTENANCE PROTEIN MBAA"/>
    <property type="match status" value="1"/>
</dbReference>
<reference evidence="6 7" key="1">
    <citation type="submission" date="2017-03" db="EMBL/GenBank/DDBJ databases">
        <authorList>
            <person name="Safronova V.I."/>
            <person name="Sazanova A.L."/>
            <person name="Chirak E.R."/>
        </authorList>
    </citation>
    <scope>NUCLEOTIDE SEQUENCE [LARGE SCALE GENOMIC DNA]</scope>
    <source>
        <strain evidence="6 7">Opo-243</strain>
    </source>
</reference>
<comment type="caution">
    <text evidence="6">The sequence shown here is derived from an EMBL/GenBank/DDBJ whole genome shotgun (WGS) entry which is preliminary data.</text>
</comment>
<dbReference type="InterPro" id="IPR001633">
    <property type="entry name" value="EAL_dom"/>
</dbReference>
<feature type="domain" description="EAL" evidence="3">
    <location>
        <begin position="544"/>
        <end position="794"/>
    </location>
</feature>
<feature type="domain" description="GGDEF" evidence="4">
    <location>
        <begin position="402"/>
        <end position="535"/>
    </location>
</feature>
<sequence>MYQVLYCLTDQHDWRLVALGGAVCLLASAAAISLFHRARATSGGARVSWIALDAVVAGCGIWATHFIAMQAYGPGAGGAYNIPVTVLSLIFAIAVTFIGLGISVSATRTIPLALGGAVVGGGVAAMHYTGMMALEIPARIGWATGTVTVSIVLGIVFGSLALVVARRRDSLAGALSATVLLTVAIVSHHFTAMGAVELTPDPAIVISGLSIPPASLSILTASAAAAIIAIALAAAVLDRRAKGELGRQQVVLDSALENMSQGLCMFNADGKIMLFNERYAAMLRRTDIALTGRLLVEVLREEQAKGQWQGEADEFFARLVADAREGRTTTDVVNRFGRSIRVVNQPMQGGGWVATFEDITEWLEAQAKISHMARHDALTSLPNRVLFHEQLEQGLRRAGSADQLAVLCLDLDHFKDINDSLGHPIGDALLKEVGRRLKATVGESDTVARLGGDEFAVVQIGRSEEAAARFLAGRLVEVISAPYEIDDHQIVIGVSIGISLSPQDGSNPDELLKNADLALYRAKADGRGTYRFFETGMDARAQARRLLEMDLRAALQRNEFEAYYQPIRDVASDRVVAFEALLRWNHPQRGLIAPINFIPLAEETGLIVQLGEFVLRSACADAATWPDDVDVAVNLSPVQFKSPNLIASVTDALAATGLDANRLELEITESVLLQNSEATLTTLHELRAMGVRISLDDFGTGYSSLSYLRSFPFDKIKIDRSFVSELATREDSMAIIRAVTGLGRSLGIVTTAEGVENDAQLELLRREGCTQAQGYLFSKPRPASDVAMMLQRPRLRASA</sequence>
<feature type="domain" description="MHYT" evidence="5">
    <location>
        <begin position="12"/>
        <end position="199"/>
    </location>
</feature>
<dbReference type="FunFam" id="3.30.70.270:FF:000001">
    <property type="entry name" value="Diguanylate cyclase domain protein"/>
    <property type="match status" value="1"/>
</dbReference>
<feature type="transmembrane region" description="Helical" evidence="2">
    <location>
        <begin position="80"/>
        <end position="102"/>
    </location>
</feature>
<proteinExistence type="predicted"/>
<dbReference type="InterPro" id="IPR035965">
    <property type="entry name" value="PAS-like_dom_sf"/>
</dbReference>
<keyword evidence="7" id="KW-1185">Reference proteome</keyword>
<dbReference type="InterPro" id="IPR052155">
    <property type="entry name" value="Biofilm_reg_signaling"/>
</dbReference>
<dbReference type="CDD" id="cd01949">
    <property type="entry name" value="GGDEF"/>
    <property type="match status" value="1"/>
</dbReference>
<evidence type="ECO:0000259" key="3">
    <source>
        <dbReference type="PROSITE" id="PS50883"/>
    </source>
</evidence>
<keyword evidence="2" id="KW-0472">Membrane</keyword>
<organism evidence="6 7">
    <name type="scientific">Bradyrhizobium betae</name>
    <dbReference type="NCBI Taxonomy" id="244734"/>
    <lineage>
        <taxon>Bacteria</taxon>
        <taxon>Pseudomonadati</taxon>
        <taxon>Pseudomonadota</taxon>
        <taxon>Alphaproteobacteria</taxon>
        <taxon>Hyphomicrobiales</taxon>
        <taxon>Nitrobacteraceae</taxon>
        <taxon>Bradyrhizobium</taxon>
    </lineage>
</organism>
<evidence type="ECO:0000313" key="6">
    <source>
        <dbReference type="EMBL" id="RXT50429.1"/>
    </source>
</evidence>
<dbReference type="Gene3D" id="3.30.70.270">
    <property type="match status" value="1"/>
</dbReference>
<dbReference type="Pfam" id="PF00990">
    <property type="entry name" value="GGDEF"/>
    <property type="match status" value="1"/>
</dbReference>
<dbReference type="AlphaFoldDB" id="A0A4V1P7A5"/>
<dbReference type="SUPFAM" id="SSF141868">
    <property type="entry name" value="EAL domain-like"/>
    <property type="match status" value="1"/>
</dbReference>
<dbReference type="SMART" id="SM00052">
    <property type="entry name" value="EAL"/>
    <property type="match status" value="1"/>
</dbReference>
<dbReference type="PROSITE" id="PS50924">
    <property type="entry name" value="MHYT"/>
    <property type="match status" value="1"/>
</dbReference>
<feature type="transmembrane region" description="Helical" evidence="2">
    <location>
        <begin position="47"/>
        <end position="68"/>
    </location>
</feature>
<keyword evidence="2" id="KW-0812">Transmembrane</keyword>
<dbReference type="InterPro" id="IPR043128">
    <property type="entry name" value="Rev_trsase/Diguanyl_cyclase"/>
</dbReference>
<accession>A0A4V1P7A5</accession>
<dbReference type="InterPro" id="IPR035919">
    <property type="entry name" value="EAL_sf"/>
</dbReference>
<dbReference type="PANTHER" id="PTHR44757">
    <property type="entry name" value="DIGUANYLATE CYCLASE DGCP"/>
    <property type="match status" value="1"/>
</dbReference>
<dbReference type="Pfam" id="PF03707">
    <property type="entry name" value="MHYT"/>
    <property type="match status" value="2"/>
</dbReference>
<dbReference type="InterPro" id="IPR000160">
    <property type="entry name" value="GGDEF_dom"/>
</dbReference>
<dbReference type="SUPFAM" id="SSF55073">
    <property type="entry name" value="Nucleotide cyclase"/>
    <property type="match status" value="1"/>
</dbReference>
<protein>
    <submittedName>
        <fullName evidence="6">Bifunctional diguanylate cyclase/phosphodiesterase</fullName>
    </submittedName>
</protein>
<feature type="transmembrane region" description="Helical" evidence="2">
    <location>
        <begin position="109"/>
        <end position="128"/>
    </location>
</feature>
<dbReference type="NCBIfam" id="TIGR00254">
    <property type="entry name" value="GGDEF"/>
    <property type="match status" value="1"/>
</dbReference>
<dbReference type="SMART" id="SM00267">
    <property type="entry name" value="GGDEF"/>
    <property type="match status" value="1"/>
</dbReference>
<dbReference type="PROSITE" id="PS50887">
    <property type="entry name" value="GGDEF"/>
    <property type="match status" value="1"/>
</dbReference>
<comment type="catalytic activity">
    <reaction evidence="1">
        <text>3',3'-c-di-GMP + H2O = 5'-phosphoguanylyl(3'-&gt;5')guanosine + H(+)</text>
        <dbReference type="Rhea" id="RHEA:24902"/>
        <dbReference type="ChEBI" id="CHEBI:15377"/>
        <dbReference type="ChEBI" id="CHEBI:15378"/>
        <dbReference type="ChEBI" id="CHEBI:58754"/>
        <dbReference type="ChEBI" id="CHEBI:58805"/>
        <dbReference type="EC" id="3.1.4.52"/>
    </reaction>
    <physiologicalReaction direction="left-to-right" evidence="1">
        <dbReference type="Rhea" id="RHEA:24903"/>
    </physiologicalReaction>
</comment>
<evidence type="ECO:0000259" key="4">
    <source>
        <dbReference type="PROSITE" id="PS50887"/>
    </source>
</evidence>
<keyword evidence="2" id="KW-1133">Transmembrane helix</keyword>
<evidence type="ECO:0000259" key="5">
    <source>
        <dbReference type="PROSITE" id="PS50924"/>
    </source>
</evidence>
<dbReference type="OrthoDB" id="9814202at2"/>
<dbReference type="Pfam" id="PF12860">
    <property type="entry name" value="PAS_7"/>
    <property type="match status" value="1"/>
</dbReference>
<dbReference type="RefSeq" id="WP_129268843.1">
    <property type="nucleotide sequence ID" value="NZ_MZXW01000014.1"/>
</dbReference>
<dbReference type="EMBL" id="MZXW01000014">
    <property type="protein sequence ID" value="RXT50429.1"/>
    <property type="molecule type" value="Genomic_DNA"/>
</dbReference>
<feature type="transmembrane region" description="Helical" evidence="2">
    <location>
        <begin position="140"/>
        <end position="164"/>
    </location>
</feature>
<dbReference type="CDD" id="cd00130">
    <property type="entry name" value="PAS"/>
    <property type="match status" value="1"/>
</dbReference>
<dbReference type="FunFam" id="3.20.20.450:FF:000001">
    <property type="entry name" value="Cyclic di-GMP phosphodiesterase yahA"/>
    <property type="match status" value="1"/>
</dbReference>
<dbReference type="InterPro" id="IPR005330">
    <property type="entry name" value="MHYT_dom"/>
</dbReference>